<reference evidence="3" key="1">
    <citation type="submission" date="2009-11" db="EMBL/GenBank/DDBJ databases">
        <title>The complete chromosome 1 of Sphaerobacter thermophilus DSM 20745.</title>
        <authorList>
            <person name="Lucas S."/>
            <person name="Copeland A."/>
            <person name="Lapidus A."/>
            <person name="Glavina del Rio T."/>
            <person name="Dalin E."/>
            <person name="Tice H."/>
            <person name="Bruce D."/>
            <person name="Goodwin L."/>
            <person name="Pitluck S."/>
            <person name="Kyrpides N."/>
            <person name="Mavromatis K."/>
            <person name="Ivanova N."/>
            <person name="Mikhailova N."/>
            <person name="LaButti K.M."/>
            <person name="Clum A."/>
            <person name="Sun H.I."/>
            <person name="Brettin T."/>
            <person name="Detter J.C."/>
            <person name="Han C."/>
            <person name="Larimer F."/>
            <person name="Land M."/>
            <person name="Hauser L."/>
            <person name="Markowitz V."/>
            <person name="Cheng J.F."/>
            <person name="Hugenholtz P."/>
            <person name="Woyke T."/>
            <person name="Wu D."/>
            <person name="Steenblock K."/>
            <person name="Schneider S."/>
            <person name="Pukall R."/>
            <person name="Goeker M."/>
            <person name="Klenk H.P."/>
            <person name="Eisen J.A."/>
        </authorList>
    </citation>
    <scope>NUCLEOTIDE SEQUENCE [LARGE SCALE GENOMIC DNA]</scope>
    <source>
        <strain evidence="3">ATCC 49802 / DSM 20745 / S 6022</strain>
    </source>
</reference>
<reference evidence="2 3" key="2">
    <citation type="journal article" date="2010" name="Stand. Genomic Sci.">
        <title>Complete genome sequence of Desulfohalobium retbaense type strain (HR(100)).</title>
        <authorList>
            <person name="Spring S."/>
            <person name="Nolan M."/>
            <person name="Lapidus A."/>
            <person name="Glavina Del Rio T."/>
            <person name="Copeland A."/>
            <person name="Tice H."/>
            <person name="Cheng J.F."/>
            <person name="Lucas S."/>
            <person name="Land M."/>
            <person name="Chen F."/>
            <person name="Bruce D."/>
            <person name="Goodwin L."/>
            <person name="Pitluck S."/>
            <person name="Ivanova N."/>
            <person name="Mavromatis K."/>
            <person name="Mikhailova N."/>
            <person name="Pati A."/>
            <person name="Chen A."/>
            <person name="Palaniappan K."/>
            <person name="Hauser L."/>
            <person name="Chang Y.J."/>
            <person name="Jeffries C.D."/>
            <person name="Munk C."/>
            <person name="Kiss H."/>
            <person name="Chain P."/>
            <person name="Han C."/>
            <person name="Brettin T."/>
            <person name="Detter J.C."/>
            <person name="Schuler E."/>
            <person name="Goker M."/>
            <person name="Rohde M."/>
            <person name="Bristow J."/>
            <person name="Eisen J.A."/>
            <person name="Markowitz V."/>
            <person name="Hugenholtz P."/>
            <person name="Kyrpides N.C."/>
            <person name="Klenk H.P."/>
        </authorList>
    </citation>
    <scope>NUCLEOTIDE SEQUENCE [LARGE SCALE GENOMIC DNA]</scope>
    <source>
        <strain evidence="3">ATCC 49802 / DSM 20745 / S 6022</strain>
    </source>
</reference>
<proteinExistence type="predicted"/>
<name>D1C7K3_SPHTD</name>
<dbReference type="InterPro" id="IPR036390">
    <property type="entry name" value="WH_DNA-bd_sf"/>
</dbReference>
<dbReference type="SUPFAM" id="SSF46785">
    <property type="entry name" value="Winged helix' DNA-binding domain"/>
    <property type="match status" value="1"/>
</dbReference>
<dbReference type="GO" id="GO:0003700">
    <property type="term" value="F:DNA-binding transcription factor activity"/>
    <property type="evidence" value="ECO:0007669"/>
    <property type="project" value="TreeGrafter"/>
</dbReference>
<dbReference type="RefSeq" id="WP_012870883.1">
    <property type="nucleotide sequence ID" value="NC_013523.1"/>
</dbReference>
<dbReference type="FunCoup" id="D1C7K3">
    <property type="interactions" value="256"/>
</dbReference>
<accession>D1C7K3</accession>
<dbReference type="InterPro" id="IPR036388">
    <property type="entry name" value="WH-like_DNA-bd_sf"/>
</dbReference>
<dbReference type="Proteomes" id="UP000002027">
    <property type="component" value="Chromosome 1"/>
</dbReference>
<dbReference type="eggNOG" id="COG1959">
    <property type="taxonomic scope" value="Bacteria"/>
</dbReference>
<dbReference type="Pfam" id="PF02082">
    <property type="entry name" value="Rrf2"/>
    <property type="match status" value="1"/>
</dbReference>
<dbReference type="OrthoDB" id="9808360at2"/>
<dbReference type="InParanoid" id="D1C7K3"/>
<evidence type="ECO:0000313" key="3">
    <source>
        <dbReference type="Proteomes" id="UP000002027"/>
    </source>
</evidence>
<dbReference type="Gene3D" id="1.10.10.10">
    <property type="entry name" value="Winged helix-like DNA-binding domain superfamily/Winged helix DNA-binding domain"/>
    <property type="match status" value="1"/>
</dbReference>
<dbReference type="STRING" id="479434.Sthe_0397"/>
<dbReference type="PROSITE" id="PS01332">
    <property type="entry name" value="HTH_RRF2_1"/>
    <property type="match status" value="1"/>
</dbReference>
<dbReference type="GO" id="GO:0005829">
    <property type="term" value="C:cytosol"/>
    <property type="evidence" value="ECO:0007669"/>
    <property type="project" value="TreeGrafter"/>
</dbReference>
<protein>
    <submittedName>
        <fullName evidence="2">Transcriptional regulator, BadM/Rrf2 family</fullName>
    </submittedName>
</protein>
<dbReference type="PROSITE" id="PS51197">
    <property type="entry name" value="HTH_RRF2_2"/>
    <property type="match status" value="1"/>
</dbReference>
<dbReference type="PANTHER" id="PTHR33221:SF5">
    <property type="entry name" value="HTH-TYPE TRANSCRIPTIONAL REGULATOR ISCR"/>
    <property type="match status" value="1"/>
</dbReference>
<sequence>MKVSTRGEYGMRAMVSLARMYGQGPVPLAAIASDSAVPAAYLEQLMGPLRRAGLVTSTRGAHGGYELARPPAEVRVGEVYRVMEGPIAPMACVSEDSGDEDLCPIIDGCATRAVWIKVRDSIAAALDSTTLADLLDQHAAAAR</sequence>
<dbReference type="NCBIfam" id="TIGR00738">
    <property type="entry name" value="rrf2_super"/>
    <property type="match status" value="1"/>
</dbReference>
<gene>
    <name evidence="2" type="ordered locus">Sthe_0397</name>
</gene>
<keyword evidence="3" id="KW-1185">Reference proteome</keyword>
<dbReference type="GO" id="GO:0003677">
    <property type="term" value="F:DNA binding"/>
    <property type="evidence" value="ECO:0007669"/>
    <property type="project" value="UniProtKB-KW"/>
</dbReference>
<dbReference type="InterPro" id="IPR000944">
    <property type="entry name" value="Tscrpt_reg_Rrf2"/>
</dbReference>
<dbReference type="PANTHER" id="PTHR33221">
    <property type="entry name" value="WINGED HELIX-TURN-HELIX TRANSCRIPTIONAL REGULATOR, RRF2 FAMILY"/>
    <property type="match status" value="1"/>
</dbReference>
<dbReference type="EMBL" id="CP001823">
    <property type="protein sequence ID" value="ACZ37836.1"/>
    <property type="molecule type" value="Genomic_DNA"/>
</dbReference>
<dbReference type="HOGENOM" id="CLU_107144_0_1_0"/>
<dbReference type="AlphaFoldDB" id="D1C7K3"/>
<keyword evidence="1" id="KW-0238">DNA-binding</keyword>
<evidence type="ECO:0000256" key="1">
    <source>
        <dbReference type="ARBA" id="ARBA00023125"/>
    </source>
</evidence>
<dbReference type="InterPro" id="IPR030489">
    <property type="entry name" value="TR_Rrf2-type_CS"/>
</dbReference>
<dbReference type="KEGG" id="sti:Sthe_0397"/>
<organism evidence="2 3">
    <name type="scientific">Sphaerobacter thermophilus (strain ATCC 49802 / DSM 20745 / KCCM 41009 / NCIMB 13125 / S 6022)</name>
    <dbReference type="NCBI Taxonomy" id="479434"/>
    <lineage>
        <taxon>Bacteria</taxon>
        <taxon>Pseudomonadati</taxon>
        <taxon>Thermomicrobiota</taxon>
        <taxon>Thermomicrobia</taxon>
        <taxon>Sphaerobacterales</taxon>
        <taxon>Sphaerobacterineae</taxon>
        <taxon>Sphaerobacteraceae</taxon>
        <taxon>Sphaerobacter</taxon>
    </lineage>
</organism>
<evidence type="ECO:0000313" key="2">
    <source>
        <dbReference type="EMBL" id="ACZ37836.1"/>
    </source>
</evidence>